<reference evidence="2 3" key="1">
    <citation type="submission" date="2018-12" db="EMBL/GenBank/DDBJ databases">
        <authorList>
            <consortium name="Pathogen Informatics"/>
        </authorList>
    </citation>
    <scope>NUCLEOTIDE SEQUENCE [LARGE SCALE GENOMIC DNA]</scope>
    <source>
        <strain evidence="2 3">NCTC12967</strain>
    </source>
</reference>
<dbReference type="AlphaFoldDB" id="A0A3S4UCQ3"/>
<protein>
    <submittedName>
        <fullName evidence="2">Uncharacterized protein</fullName>
    </submittedName>
</protein>
<gene>
    <name evidence="2" type="ORF">NCTC12967_00220</name>
</gene>
<dbReference type="EMBL" id="LR134406">
    <property type="protein sequence ID" value="VEH68956.1"/>
    <property type="molecule type" value="Genomic_DNA"/>
</dbReference>
<accession>A0A3S4UCQ3</accession>
<organism evidence="2 3">
    <name type="scientific">Arachnia propionica</name>
    <dbReference type="NCBI Taxonomy" id="1750"/>
    <lineage>
        <taxon>Bacteria</taxon>
        <taxon>Bacillati</taxon>
        <taxon>Actinomycetota</taxon>
        <taxon>Actinomycetes</taxon>
        <taxon>Propionibacteriales</taxon>
        <taxon>Propionibacteriaceae</taxon>
        <taxon>Arachnia</taxon>
    </lineage>
</organism>
<evidence type="ECO:0000313" key="2">
    <source>
        <dbReference type="EMBL" id="VEH68956.1"/>
    </source>
</evidence>
<feature type="compositionally biased region" description="Basic and acidic residues" evidence="1">
    <location>
        <begin position="350"/>
        <end position="373"/>
    </location>
</feature>
<sequence length="399" mass="40989">MPDSPLYERLTAVANLNTADQGTSDMDEIRSHIETAKGIVARVRQNPGITGMIKTAIERKLDSYIALFEMHEKNLTTLRSNHEAACNAMTEAVASFGTISKSLISHHEMEEWHKGKEVSVAGETIPCDTYYANLMEERNRQREEAAGAILDKMNNALNEAAEVTVDSGNQGDGGGSGSAGSGGIGGGSHSSASSPRSMGAGGLSGGTAGSALPFGRFHPGDDGTLLRTTHDPRGGTGNLQWPRDMLKYPINARMTPDGPVGGYVPADVLNADDPRWRADYSPPGLASGSGAKATGIAGGVLGAGALAAKGAGNLNAALPLGAARAGAPGSALRPGTMPYGYGGAGGAGSSKEKENSRDTKGYKVVRVDDDASRSVDSSSFGAGDAASLRPLDTDDGDAW</sequence>
<feature type="region of interest" description="Disordered" evidence="1">
    <location>
        <begin position="165"/>
        <end position="242"/>
    </location>
</feature>
<keyword evidence="3" id="KW-1185">Reference proteome</keyword>
<name>A0A3S4UCQ3_9ACTN</name>
<feature type="compositionally biased region" description="Gly residues" evidence="1">
    <location>
        <begin position="199"/>
        <end position="208"/>
    </location>
</feature>
<evidence type="ECO:0000313" key="3">
    <source>
        <dbReference type="Proteomes" id="UP000273044"/>
    </source>
</evidence>
<feature type="compositionally biased region" description="Gly residues" evidence="1">
    <location>
        <begin position="170"/>
        <end position="188"/>
    </location>
</feature>
<feature type="compositionally biased region" description="Low complexity" evidence="1">
    <location>
        <begin position="189"/>
        <end position="198"/>
    </location>
</feature>
<proteinExistence type="predicted"/>
<dbReference type="GeneID" id="64405722"/>
<evidence type="ECO:0000256" key="1">
    <source>
        <dbReference type="SAM" id="MobiDB-lite"/>
    </source>
</evidence>
<feature type="compositionally biased region" description="Low complexity" evidence="1">
    <location>
        <begin position="374"/>
        <end position="387"/>
    </location>
</feature>
<feature type="region of interest" description="Disordered" evidence="1">
    <location>
        <begin position="342"/>
        <end position="399"/>
    </location>
</feature>
<dbReference type="RefSeq" id="WP_126409301.1">
    <property type="nucleotide sequence ID" value="NZ_LR134406.1"/>
</dbReference>
<dbReference type="Proteomes" id="UP000273044">
    <property type="component" value="Chromosome"/>
</dbReference>